<name>A0A9D1FI94_9BACT</name>
<protein>
    <submittedName>
        <fullName evidence="1">Uncharacterized protein</fullName>
    </submittedName>
</protein>
<accession>A0A9D1FI94</accession>
<proteinExistence type="predicted"/>
<reference evidence="1" key="2">
    <citation type="journal article" date="2021" name="PeerJ">
        <title>Extensive microbial diversity within the chicken gut microbiome revealed by metagenomics and culture.</title>
        <authorList>
            <person name="Gilroy R."/>
            <person name="Ravi A."/>
            <person name="Getino M."/>
            <person name="Pursley I."/>
            <person name="Horton D.L."/>
            <person name="Alikhan N.F."/>
            <person name="Baker D."/>
            <person name="Gharbi K."/>
            <person name="Hall N."/>
            <person name="Watson M."/>
            <person name="Adriaenssens E.M."/>
            <person name="Foster-Nyarko E."/>
            <person name="Jarju S."/>
            <person name="Secka A."/>
            <person name="Antonio M."/>
            <person name="Oren A."/>
            <person name="Chaudhuri R.R."/>
            <person name="La Ragione R."/>
            <person name="Hildebrand F."/>
            <person name="Pallen M.J."/>
        </authorList>
    </citation>
    <scope>NUCLEOTIDE SEQUENCE</scope>
    <source>
        <strain evidence="1">CHK152-2871</strain>
    </source>
</reference>
<dbReference type="EMBL" id="DVJQ01000012">
    <property type="protein sequence ID" value="HIS73675.1"/>
    <property type="molecule type" value="Genomic_DNA"/>
</dbReference>
<reference evidence="1" key="1">
    <citation type="submission" date="2020-10" db="EMBL/GenBank/DDBJ databases">
        <authorList>
            <person name="Gilroy R."/>
        </authorList>
    </citation>
    <scope>NUCLEOTIDE SEQUENCE</scope>
    <source>
        <strain evidence="1">CHK152-2871</strain>
    </source>
</reference>
<organism evidence="1 2">
    <name type="scientific">Candidatus Galligastranaerophilus intestinavium</name>
    <dbReference type="NCBI Taxonomy" id="2840836"/>
    <lineage>
        <taxon>Bacteria</taxon>
        <taxon>Candidatus Galligastranaerophilus</taxon>
    </lineage>
</organism>
<sequence>MRELEMTEIELNTIFNIVCDPEKNVYMLDSAKKIQEVQRIARIFNIAKEQHTISKQISARALAAFKMLVSNN</sequence>
<gene>
    <name evidence="1" type="ORF">IAA86_01480</name>
</gene>
<evidence type="ECO:0000313" key="1">
    <source>
        <dbReference type="EMBL" id="HIS73675.1"/>
    </source>
</evidence>
<dbReference type="Proteomes" id="UP000886865">
    <property type="component" value="Unassembled WGS sequence"/>
</dbReference>
<dbReference type="AlphaFoldDB" id="A0A9D1FI94"/>
<evidence type="ECO:0000313" key="2">
    <source>
        <dbReference type="Proteomes" id="UP000886865"/>
    </source>
</evidence>
<comment type="caution">
    <text evidence="1">The sequence shown here is derived from an EMBL/GenBank/DDBJ whole genome shotgun (WGS) entry which is preliminary data.</text>
</comment>